<keyword evidence="1" id="KW-0915">Sodium</keyword>
<reference evidence="3 4" key="1">
    <citation type="submission" date="2017-08" db="EMBL/GenBank/DDBJ databases">
        <title>Reclassification of Bisgaard taxon 37 and 44.</title>
        <authorList>
            <person name="Christensen H."/>
        </authorList>
    </citation>
    <scope>NUCLEOTIDE SEQUENCE [LARGE SCALE GENOMIC DNA]</scope>
    <source>
        <strain evidence="3 4">B96_3</strain>
    </source>
</reference>
<keyword evidence="1" id="KW-0812">Transmembrane</keyword>
<dbReference type="Proteomes" id="UP000265691">
    <property type="component" value="Unassembled WGS sequence"/>
</dbReference>
<dbReference type="RefSeq" id="WP_119525550.1">
    <property type="nucleotide sequence ID" value="NZ_NRHC01000088.1"/>
</dbReference>
<comment type="function">
    <text evidence="1">Catalyzes the sodium-dependent transport of glutamate.</text>
</comment>
<feature type="transmembrane region" description="Helical" evidence="1">
    <location>
        <begin position="70"/>
        <end position="86"/>
    </location>
</feature>
<comment type="caution">
    <text evidence="3">The sequence shown here is derived from an EMBL/GenBank/DDBJ whole genome shotgun (WGS) entry which is preliminary data.</text>
</comment>
<dbReference type="GO" id="GO:0005886">
    <property type="term" value="C:plasma membrane"/>
    <property type="evidence" value="ECO:0007669"/>
    <property type="project" value="UniProtKB-SubCell"/>
</dbReference>
<dbReference type="GO" id="GO:0015813">
    <property type="term" value="P:L-glutamate transmembrane transport"/>
    <property type="evidence" value="ECO:0007669"/>
    <property type="project" value="UniProtKB-UniRule"/>
</dbReference>
<comment type="similarity">
    <text evidence="1">Belongs to the glutamate:Na(+) symporter (ESS) (TC 2.A.27) family.</text>
</comment>
<keyword evidence="4" id="KW-1185">Reference proteome</keyword>
<sequence>MNIQTLTIDGFTTLFCACVVLLVGRFVNRVAPVLEKFHIPTPVTGGLIVATALCVVYYTTGYRFTFDSSLSNTLMLLFFASIGFSADFKKLAAGGRGLVLLLLACTGMVLLQNFVGTSLAKLLGIDGLYGLLAGSVSLVGGHGTSGAWGQTFETTYGLSNATAAAFACATWGLIAGGLVGGPVAQYLIKRNNLKDLSIQNQDDNDNDHEAFEDEQKLRPIRASSVTEGIICLSFAMFLGSWLHTLISSLNLSYWPNIPKFVYVLFMGIVLRSILKGIFKRELKEVTIDVLGNVSLSLFIAITLISIKIWELSALALPILIILVVQTALVALYSIYVTFNVMGKNYDAAVMCAGQCGFSLGATPTAIANMQSVTNHFGHSHKAFLLIPLVGAFFIDFVNAISISLFATAIK</sequence>
<keyword evidence="1" id="KW-0813">Transport</keyword>
<feature type="transmembrane region" description="Helical" evidence="1">
    <location>
        <begin position="39"/>
        <end position="58"/>
    </location>
</feature>
<dbReference type="EMBL" id="NRHC01000088">
    <property type="protein sequence ID" value="RIY31561.1"/>
    <property type="molecule type" value="Genomic_DNA"/>
</dbReference>
<dbReference type="OrthoDB" id="4921038at2"/>
<keyword evidence="1" id="KW-0406">Ion transport</keyword>
<name>A0A3A1Y298_9GAMM</name>
<evidence type="ECO:0000256" key="1">
    <source>
        <dbReference type="HAMAP-Rule" id="MF_02062"/>
    </source>
</evidence>
<feature type="transmembrane region" description="Helical" evidence="1">
    <location>
        <begin position="163"/>
        <end position="188"/>
    </location>
</feature>
<accession>A0A3A1Y298</accession>
<feature type="transmembrane region" description="Helical" evidence="1">
    <location>
        <begin position="6"/>
        <end position="27"/>
    </location>
</feature>
<evidence type="ECO:0000313" key="3">
    <source>
        <dbReference type="EMBL" id="RIY31561.1"/>
    </source>
</evidence>
<feature type="transmembrane region" description="Helical" evidence="1">
    <location>
        <begin position="386"/>
        <end position="409"/>
    </location>
</feature>
<dbReference type="HAMAP" id="MF_02062">
    <property type="entry name" value="GltS"/>
    <property type="match status" value="1"/>
</dbReference>
<feature type="transmembrane region" description="Helical" evidence="1">
    <location>
        <begin position="290"/>
        <end position="309"/>
    </location>
</feature>
<dbReference type="PANTHER" id="PTHR36178:SF1">
    <property type="entry name" value="SODIUM_GLUTAMATE SYMPORTER"/>
    <property type="match status" value="1"/>
</dbReference>
<proteinExistence type="inferred from homology"/>
<protein>
    <recommendedName>
        <fullName evidence="1 2">Sodium/glutamate symporter</fullName>
    </recommendedName>
</protein>
<organism evidence="3 4">
    <name type="scientific">Psittacicella hinzii</name>
    <dbReference type="NCBI Taxonomy" id="2028575"/>
    <lineage>
        <taxon>Bacteria</taxon>
        <taxon>Pseudomonadati</taxon>
        <taxon>Pseudomonadota</taxon>
        <taxon>Gammaproteobacteria</taxon>
        <taxon>Pasteurellales</taxon>
        <taxon>Psittacicellaceae</taxon>
        <taxon>Psittacicella</taxon>
    </lineage>
</organism>
<keyword evidence="1" id="KW-0769">Symport</keyword>
<keyword evidence="1" id="KW-1133">Transmembrane helix</keyword>
<dbReference type="GO" id="GO:0015501">
    <property type="term" value="F:glutamate:sodium symporter activity"/>
    <property type="evidence" value="ECO:0007669"/>
    <property type="project" value="UniProtKB-UniRule"/>
</dbReference>
<dbReference type="AlphaFoldDB" id="A0A3A1Y298"/>
<keyword evidence="1" id="KW-1003">Cell membrane</keyword>
<comment type="subcellular location">
    <subcellularLocation>
        <location evidence="1">Cell inner membrane</location>
        <topology evidence="1">Multi-pass membrane protein</topology>
    </subcellularLocation>
</comment>
<gene>
    <name evidence="1 3" type="primary">gltS</name>
    <name evidence="3" type="ORF">CKF54_06490</name>
</gene>
<evidence type="ECO:0000313" key="4">
    <source>
        <dbReference type="Proteomes" id="UP000265691"/>
    </source>
</evidence>
<dbReference type="NCBIfam" id="TIGR00210">
    <property type="entry name" value="gltS"/>
    <property type="match status" value="1"/>
</dbReference>
<feature type="transmembrane region" description="Helical" evidence="1">
    <location>
        <begin position="347"/>
        <end position="366"/>
    </location>
</feature>
<keyword evidence="1" id="KW-0029">Amino-acid transport</keyword>
<feature type="transmembrane region" description="Helical" evidence="1">
    <location>
        <begin position="228"/>
        <end position="254"/>
    </location>
</feature>
<keyword evidence="1" id="KW-0997">Cell inner membrane</keyword>
<keyword evidence="1" id="KW-0472">Membrane</keyword>
<dbReference type="Pfam" id="PF03616">
    <property type="entry name" value="Glt_symporter"/>
    <property type="match status" value="1"/>
</dbReference>
<feature type="transmembrane region" description="Helical" evidence="1">
    <location>
        <begin position="260"/>
        <end position="278"/>
    </location>
</feature>
<feature type="transmembrane region" description="Helical" evidence="1">
    <location>
        <begin position="98"/>
        <end position="115"/>
    </location>
</feature>
<keyword evidence="1" id="KW-0739">Sodium transport</keyword>
<dbReference type="InterPro" id="IPR004445">
    <property type="entry name" value="GltS"/>
</dbReference>
<dbReference type="PANTHER" id="PTHR36178">
    <property type="entry name" value="SLR0625 PROTEIN"/>
    <property type="match status" value="1"/>
</dbReference>
<evidence type="ECO:0000256" key="2">
    <source>
        <dbReference type="NCBIfam" id="TIGR00210"/>
    </source>
</evidence>
<feature type="transmembrane region" description="Helical" evidence="1">
    <location>
        <begin position="315"/>
        <end position="335"/>
    </location>
</feature>